<keyword evidence="3 6" id="KW-0597">Phosphoprotein</keyword>
<dbReference type="InterPro" id="IPR036890">
    <property type="entry name" value="HATPase_C_sf"/>
</dbReference>
<evidence type="ECO:0000256" key="5">
    <source>
        <dbReference type="ARBA" id="ARBA00022777"/>
    </source>
</evidence>
<name>A0ABV7MCR6_9PROT</name>
<dbReference type="Gene3D" id="3.30.565.10">
    <property type="entry name" value="Histidine kinase-like ATPase, C-terminal domain"/>
    <property type="match status" value="1"/>
</dbReference>
<protein>
    <recommendedName>
        <fullName evidence="2">histidine kinase</fullName>
        <ecNumber evidence="2">2.7.13.3</ecNumber>
    </recommendedName>
</protein>
<dbReference type="SMART" id="SM00387">
    <property type="entry name" value="HATPase_c"/>
    <property type="match status" value="1"/>
</dbReference>
<dbReference type="SUPFAM" id="SSF55874">
    <property type="entry name" value="ATPase domain of HSP90 chaperone/DNA topoisomerase II/histidine kinase"/>
    <property type="match status" value="1"/>
</dbReference>
<dbReference type="InterPro" id="IPR004358">
    <property type="entry name" value="Sig_transdc_His_kin-like_C"/>
</dbReference>
<dbReference type="CDD" id="cd00082">
    <property type="entry name" value="HisKA"/>
    <property type="match status" value="1"/>
</dbReference>
<dbReference type="InterPro" id="IPR003594">
    <property type="entry name" value="HATPase_dom"/>
</dbReference>
<dbReference type="Pfam" id="PF02518">
    <property type="entry name" value="HATPase_c"/>
    <property type="match status" value="1"/>
</dbReference>
<keyword evidence="4" id="KW-0808">Transferase</keyword>
<keyword evidence="10" id="KW-0067">ATP-binding</keyword>
<dbReference type="SUPFAM" id="SSF47384">
    <property type="entry name" value="Homodimeric domain of signal transducing histidine kinase"/>
    <property type="match status" value="1"/>
</dbReference>
<dbReference type="InterPro" id="IPR005467">
    <property type="entry name" value="His_kinase_dom"/>
</dbReference>
<dbReference type="InterPro" id="IPR036097">
    <property type="entry name" value="HisK_dim/P_sf"/>
</dbReference>
<dbReference type="PROSITE" id="PS50110">
    <property type="entry name" value="RESPONSE_REGULATORY"/>
    <property type="match status" value="1"/>
</dbReference>
<gene>
    <name evidence="10" type="ORF">ACFONP_11030</name>
</gene>
<comment type="catalytic activity">
    <reaction evidence="1">
        <text>ATP + protein L-histidine = ADP + protein N-phospho-L-histidine.</text>
        <dbReference type="EC" id="2.7.13.3"/>
    </reaction>
</comment>
<feature type="domain" description="Histidine kinase" evidence="8">
    <location>
        <begin position="227"/>
        <end position="444"/>
    </location>
</feature>
<dbReference type="InterPro" id="IPR001789">
    <property type="entry name" value="Sig_transdc_resp-reg_receiver"/>
</dbReference>
<feature type="domain" description="Response regulatory" evidence="9">
    <location>
        <begin position="469"/>
        <end position="586"/>
    </location>
</feature>
<organism evidence="10 11">
    <name type="scientific">Parvularcula lutaonensis</name>
    <dbReference type="NCBI Taxonomy" id="491923"/>
    <lineage>
        <taxon>Bacteria</taxon>
        <taxon>Pseudomonadati</taxon>
        <taxon>Pseudomonadota</taxon>
        <taxon>Alphaproteobacteria</taxon>
        <taxon>Parvularculales</taxon>
        <taxon>Parvularculaceae</taxon>
        <taxon>Parvularcula</taxon>
    </lineage>
</organism>
<feature type="transmembrane region" description="Helical" evidence="7">
    <location>
        <begin position="145"/>
        <end position="163"/>
    </location>
</feature>
<dbReference type="CDD" id="cd16922">
    <property type="entry name" value="HATPase_EvgS-ArcB-TorS-like"/>
    <property type="match status" value="1"/>
</dbReference>
<evidence type="ECO:0000256" key="7">
    <source>
        <dbReference type="SAM" id="Phobius"/>
    </source>
</evidence>
<dbReference type="Proteomes" id="UP001595607">
    <property type="component" value="Unassembled WGS sequence"/>
</dbReference>
<keyword evidence="5" id="KW-0418">Kinase</keyword>
<dbReference type="SMART" id="SM00448">
    <property type="entry name" value="REC"/>
    <property type="match status" value="1"/>
</dbReference>
<evidence type="ECO:0000256" key="1">
    <source>
        <dbReference type="ARBA" id="ARBA00000085"/>
    </source>
</evidence>
<evidence type="ECO:0000256" key="4">
    <source>
        <dbReference type="ARBA" id="ARBA00022679"/>
    </source>
</evidence>
<dbReference type="Pfam" id="PF00072">
    <property type="entry name" value="Response_reg"/>
    <property type="match status" value="1"/>
</dbReference>
<dbReference type="Gene3D" id="1.10.287.130">
    <property type="match status" value="1"/>
</dbReference>
<keyword evidence="7" id="KW-0812">Transmembrane</keyword>
<evidence type="ECO:0000313" key="11">
    <source>
        <dbReference type="Proteomes" id="UP001595607"/>
    </source>
</evidence>
<dbReference type="PRINTS" id="PR00344">
    <property type="entry name" value="BCTRLSENSOR"/>
</dbReference>
<proteinExistence type="predicted"/>
<dbReference type="InterPro" id="IPR011006">
    <property type="entry name" value="CheY-like_superfamily"/>
</dbReference>
<accession>A0ABV7MCR6</accession>
<dbReference type="InterPro" id="IPR003661">
    <property type="entry name" value="HisK_dim/P_dom"/>
</dbReference>
<keyword evidence="7" id="KW-0472">Membrane</keyword>
<evidence type="ECO:0000259" key="8">
    <source>
        <dbReference type="PROSITE" id="PS50109"/>
    </source>
</evidence>
<dbReference type="PROSITE" id="PS50109">
    <property type="entry name" value="HIS_KIN"/>
    <property type="match status" value="1"/>
</dbReference>
<keyword evidence="7" id="KW-1133">Transmembrane helix</keyword>
<feature type="modified residue" description="4-aspartylphosphate" evidence="6">
    <location>
        <position position="518"/>
    </location>
</feature>
<evidence type="ECO:0000313" key="10">
    <source>
        <dbReference type="EMBL" id="MFC3303265.1"/>
    </source>
</evidence>
<dbReference type="EC" id="2.7.13.3" evidence="2"/>
<comment type="caution">
    <text evidence="10">The sequence shown here is derived from an EMBL/GenBank/DDBJ whole genome shotgun (WGS) entry which is preliminary data.</text>
</comment>
<dbReference type="PANTHER" id="PTHR43047">
    <property type="entry name" value="TWO-COMPONENT HISTIDINE PROTEIN KINASE"/>
    <property type="match status" value="1"/>
</dbReference>
<dbReference type="RefSeq" id="WP_189575661.1">
    <property type="nucleotide sequence ID" value="NZ_BMXU01000002.1"/>
</dbReference>
<dbReference type="Gene3D" id="3.40.50.2300">
    <property type="match status" value="1"/>
</dbReference>
<sequence>MSGDQGSSNRELERLSSLKATARAREAQLPTRIIIAVIGFGFVSLSFGWKIPAIGLGILLVSQAFDTILRRRILPEFRIKPVSTREMVILCLSNIQASFIYGSIGVLAWFSPDPGFKIFAGFWLSGCMVHVMLHMHHETTTFYSSFLPHAITTVTLPLLAFFGGPQVSLATTGSLLFATAVFIGHFAVAFRTYQNTSRELRNAQFEAEQRRKVAEAASAAKTNFLATLSHEIRTPMNGIIGMAAALEEAELDEDAKVKIKVMQQASDLLLVLLNDVLDMSKIEAGRIAFEAEAFSLRHVVEKVSALYAAEAQRKGLDLRVEVDNRFQDRRIGDEHRLVQVLHNLTGNAVKFTESGSITLRVEERGTNDVLITVEDTGIGMTPEEAERVFEPFTQADSSTTRRYGGTGLGLTITRGLVEAMGGTLRVETKKGEGSRFIIDLALPVAKRESLASVPEATDEDPSEPLDGCRILAIDDNAVNLKVLETLLTPTGAKIATASSGLDGLELFQATEFDVVLLDISMPQLDGPEVLARMRAMRGEDKMPPVLAVTAHAMPEDVEAFLGVGFDGYVAKPVRRSELLSAAARAVRLAKAAAA</sequence>
<evidence type="ECO:0000256" key="6">
    <source>
        <dbReference type="PROSITE-ProRule" id="PRU00169"/>
    </source>
</evidence>
<evidence type="ECO:0000256" key="2">
    <source>
        <dbReference type="ARBA" id="ARBA00012438"/>
    </source>
</evidence>
<dbReference type="EMBL" id="JBHRVA010000003">
    <property type="protein sequence ID" value="MFC3303265.1"/>
    <property type="molecule type" value="Genomic_DNA"/>
</dbReference>
<dbReference type="GO" id="GO:0005524">
    <property type="term" value="F:ATP binding"/>
    <property type="evidence" value="ECO:0007669"/>
    <property type="project" value="UniProtKB-KW"/>
</dbReference>
<evidence type="ECO:0000259" key="9">
    <source>
        <dbReference type="PROSITE" id="PS50110"/>
    </source>
</evidence>
<dbReference type="PANTHER" id="PTHR43047:SF78">
    <property type="entry name" value="SENSORY_REGULATORY PROTEIN RPFC"/>
    <property type="match status" value="1"/>
</dbReference>
<keyword evidence="11" id="KW-1185">Reference proteome</keyword>
<dbReference type="SUPFAM" id="SSF52172">
    <property type="entry name" value="CheY-like"/>
    <property type="match status" value="1"/>
</dbReference>
<reference evidence="11" key="1">
    <citation type="journal article" date="2019" name="Int. J. Syst. Evol. Microbiol.">
        <title>The Global Catalogue of Microorganisms (GCM) 10K type strain sequencing project: providing services to taxonomists for standard genome sequencing and annotation.</title>
        <authorList>
            <consortium name="The Broad Institute Genomics Platform"/>
            <consortium name="The Broad Institute Genome Sequencing Center for Infectious Disease"/>
            <person name="Wu L."/>
            <person name="Ma J."/>
        </authorList>
    </citation>
    <scope>NUCLEOTIDE SEQUENCE [LARGE SCALE GENOMIC DNA]</scope>
    <source>
        <strain evidence="11">KCTC 22245</strain>
    </source>
</reference>
<evidence type="ECO:0000256" key="3">
    <source>
        <dbReference type="ARBA" id="ARBA00022553"/>
    </source>
</evidence>
<keyword evidence="10" id="KW-0547">Nucleotide-binding</keyword>
<dbReference type="SMART" id="SM00388">
    <property type="entry name" value="HisKA"/>
    <property type="match status" value="1"/>
</dbReference>
<feature type="transmembrane region" description="Helical" evidence="7">
    <location>
        <begin position="29"/>
        <end position="47"/>
    </location>
</feature>
<dbReference type="CDD" id="cd17546">
    <property type="entry name" value="REC_hyHK_CKI1_RcsC-like"/>
    <property type="match status" value="1"/>
</dbReference>
<dbReference type="Pfam" id="PF00512">
    <property type="entry name" value="HisKA"/>
    <property type="match status" value="1"/>
</dbReference>
<feature type="transmembrane region" description="Helical" evidence="7">
    <location>
        <begin position="169"/>
        <end position="190"/>
    </location>
</feature>
<feature type="transmembrane region" description="Helical" evidence="7">
    <location>
        <begin position="89"/>
        <end position="110"/>
    </location>
</feature>